<dbReference type="EMBL" id="KY684083">
    <property type="protein sequence ID" value="ARF08269.1"/>
    <property type="molecule type" value="Genomic_DNA"/>
</dbReference>
<evidence type="ECO:0000256" key="1">
    <source>
        <dbReference type="ARBA" id="ARBA00023125"/>
    </source>
</evidence>
<dbReference type="PANTHER" id="PTHR36172:SF1">
    <property type="entry name" value="RESOLVASE-RELATED"/>
    <property type="match status" value="1"/>
</dbReference>
<dbReference type="Pfam" id="PF07282">
    <property type="entry name" value="Cas12f1-like_TNB"/>
    <property type="match status" value="1"/>
</dbReference>
<name>A0A1V0S996_9VIRU</name>
<organism evidence="4">
    <name type="scientific">Catovirus CTV1</name>
    <dbReference type="NCBI Taxonomy" id="1977631"/>
    <lineage>
        <taxon>Viruses</taxon>
        <taxon>Varidnaviria</taxon>
        <taxon>Bamfordvirae</taxon>
        <taxon>Nucleocytoviricota</taxon>
        <taxon>Megaviricetes</taxon>
        <taxon>Imitervirales</taxon>
        <taxon>Mimiviridae</taxon>
        <taxon>Klosneuvirinae</taxon>
        <taxon>Catovirus</taxon>
    </lineage>
</organism>
<reference evidence="4" key="1">
    <citation type="journal article" date="2017" name="Science">
        <title>Giant viruses with an expanded complement of translation system components.</title>
        <authorList>
            <person name="Schulz F."/>
            <person name="Yutin N."/>
            <person name="Ivanova N.N."/>
            <person name="Ortega D.R."/>
            <person name="Lee T.K."/>
            <person name="Vierheilig J."/>
            <person name="Daims H."/>
            <person name="Horn M."/>
            <person name="Wagner M."/>
            <person name="Jensen G.J."/>
            <person name="Kyrpides N.C."/>
            <person name="Koonin E.V."/>
            <person name="Woyke T."/>
        </authorList>
    </citation>
    <scope>NUCLEOTIDE SEQUENCE</scope>
    <source>
        <strain evidence="4">CTV1</strain>
    </source>
</reference>
<accession>A0A1V0S996</accession>
<keyword evidence="2" id="KW-0233">DNA recombination</keyword>
<evidence type="ECO:0000259" key="3">
    <source>
        <dbReference type="Pfam" id="PF07282"/>
    </source>
</evidence>
<evidence type="ECO:0000313" key="4">
    <source>
        <dbReference type="EMBL" id="ARF08269.1"/>
    </source>
</evidence>
<protein>
    <submittedName>
        <fullName evidence="4">Transposase</fullName>
    </submittedName>
</protein>
<sequence>MQKDYKKRRKKFIDSFCSFLQKHTNKLPHTLNNKKHITHDSFSWFDINEFTTNKATDKNINFPSKFSNTYTKCKKIKMKLDRKQRIIINKWFDVHTDMYNSALKYIRDTSDLFKNHVIKSKLFNVDNNLINSFKLRDGLIKTRKELILKSQINTIDDDTKIHSHTLDYAVRQLVSNIKSAVTNLKKGNIKRFRLKFWKHSRPSKTMDIEKAYISGNKICHKILGDISYEYNNEEYIPENFTCGVKINYNSMTDEYLLLVPERGPVKETKKTKNIIVLDPGLRTFMTGLSESALYKIGTNITSTVKKSITRLNKIKENVHISKKIKKKNERIINRKITNKIDDMQWKTINFLTQNFKNILLGDMSAKSIVSKNKSVLDNETKVACLRMRFYDFRKRLEYKCNKTKTNYRLINECYTSKICSLCGNYNEKLEGEKIYKCSKCKKEMDRDMNGCRNIMIRSQMR</sequence>
<proteinExistence type="predicted"/>
<gene>
    <name evidence="4" type="ORF">Catovirus_1_319</name>
</gene>
<dbReference type="InterPro" id="IPR010095">
    <property type="entry name" value="Cas12f1-like_TNB"/>
</dbReference>
<keyword evidence="1" id="KW-0238">DNA-binding</keyword>
<feature type="domain" description="Cas12f1-like TNB" evidence="3">
    <location>
        <begin position="389"/>
        <end position="454"/>
    </location>
</feature>
<evidence type="ECO:0000256" key="2">
    <source>
        <dbReference type="ARBA" id="ARBA00023172"/>
    </source>
</evidence>
<dbReference type="PANTHER" id="PTHR36172">
    <property type="match status" value="1"/>
</dbReference>
<dbReference type="GO" id="GO:0006310">
    <property type="term" value="P:DNA recombination"/>
    <property type="evidence" value="ECO:0007669"/>
    <property type="project" value="UniProtKB-KW"/>
</dbReference>
<dbReference type="GO" id="GO:0003677">
    <property type="term" value="F:DNA binding"/>
    <property type="evidence" value="ECO:0007669"/>
    <property type="project" value="UniProtKB-KW"/>
</dbReference>
<dbReference type="InterPro" id="IPR051491">
    <property type="entry name" value="Recombinase/Transposase-rel"/>
</dbReference>